<dbReference type="SUPFAM" id="SSF52096">
    <property type="entry name" value="ClpP/crotonase"/>
    <property type="match status" value="1"/>
</dbReference>
<comment type="pathway">
    <text evidence="4">Amino-acid degradation; L-valine degradation.</text>
</comment>
<dbReference type="Gene3D" id="3.90.226.10">
    <property type="entry name" value="2-enoyl-CoA Hydratase, Chain A, domain 1"/>
    <property type="match status" value="1"/>
</dbReference>
<dbReference type="Pfam" id="PF16113">
    <property type="entry name" value="ECH_2"/>
    <property type="match status" value="1"/>
</dbReference>
<comment type="similarity">
    <text evidence="4">Belongs to the enoyl-CoA hydratase/isomerase family.</text>
</comment>
<dbReference type="InterPro" id="IPR032259">
    <property type="entry name" value="HIBYL-CoA-H"/>
</dbReference>
<dbReference type="CDD" id="cd06558">
    <property type="entry name" value="crotonase-like"/>
    <property type="match status" value="1"/>
</dbReference>
<protein>
    <recommendedName>
        <fullName evidence="2 4">3-hydroxyisobutyryl-CoA hydrolase</fullName>
        <shortName evidence="4">HIB-CoA hydrolase</shortName>
        <shortName evidence="4">HIBYL-CoA-H</shortName>
        <ecNumber evidence="2 4">3.1.2.4</ecNumber>
    </recommendedName>
    <alternativeName>
        <fullName evidence="4">3-hydroxyisobutyryl-coenzyme A hydrolase</fullName>
    </alternativeName>
</protein>
<dbReference type="AlphaFoldDB" id="A0A7S3BCU3"/>
<evidence type="ECO:0000256" key="3">
    <source>
        <dbReference type="ARBA" id="ARBA00022801"/>
    </source>
</evidence>
<dbReference type="EMBL" id="HBHY01004339">
    <property type="protein sequence ID" value="CAE0130199.1"/>
    <property type="molecule type" value="Transcribed_RNA"/>
</dbReference>
<feature type="domain" description="Enoyl-CoA hydratase/isomerase" evidence="5">
    <location>
        <begin position="1"/>
        <end position="239"/>
    </location>
</feature>
<evidence type="ECO:0000256" key="1">
    <source>
        <dbReference type="ARBA" id="ARBA00001709"/>
    </source>
</evidence>
<dbReference type="EC" id="3.1.2.4" evidence="2 4"/>
<dbReference type="PANTHER" id="PTHR43176:SF3">
    <property type="entry name" value="3-HYDROXYISOBUTYRYL-COA HYDROLASE, MITOCHONDRIAL"/>
    <property type="match status" value="1"/>
</dbReference>
<proteinExistence type="inferred from homology"/>
<name>A0A7S3BCU3_9VIRI</name>
<comment type="function">
    <text evidence="4">Hydrolyzes 3-hydroxyisobutyryl-CoA (HIBYL-CoA), a saline catabolite. Has high activity toward isobutyryl-CoA. Could be an isobutyryl-CoA dehydrogenase that functions in valine catabolism.</text>
</comment>
<gene>
    <name evidence="6" type="ORF">PSIN1315_LOCUS2860</name>
</gene>
<dbReference type="GO" id="GO:0003860">
    <property type="term" value="F:3-hydroxyisobutyryl-CoA hydrolase activity"/>
    <property type="evidence" value="ECO:0007669"/>
    <property type="project" value="UniProtKB-UniRule"/>
</dbReference>
<reference evidence="6" key="1">
    <citation type="submission" date="2021-01" db="EMBL/GenBank/DDBJ databases">
        <authorList>
            <person name="Corre E."/>
            <person name="Pelletier E."/>
            <person name="Niang G."/>
            <person name="Scheremetjew M."/>
            <person name="Finn R."/>
            <person name="Kale V."/>
            <person name="Holt S."/>
            <person name="Cochrane G."/>
            <person name="Meng A."/>
            <person name="Brown T."/>
            <person name="Cohen L."/>
        </authorList>
    </citation>
    <scope>NUCLEOTIDE SEQUENCE</scope>
    <source>
        <strain evidence="6">RCC927</strain>
    </source>
</reference>
<evidence type="ECO:0000259" key="5">
    <source>
        <dbReference type="Pfam" id="PF16113"/>
    </source>
</evidence>
<accession>A0A7S3BCU3</accession>
<evidence type="ECO:0000256" key="4">
    <source>
        <dbReference type="RuleBase" id="RU369070"/>
    </source>
</evidence>
<dbReference type="InterPro" id="IPR045004">
    <property type="entry name" value="ECH_dom"/>
</dbReference>
<evidence type="ECO:0000313" key="6">
    <source>
        <dbReference type="EMBL" id="CAE0130199.1"/>
    </source>
</evidence>
<organism evidence="6">
    <name type="scientific">Prasinoderma singulare</name>
    <dbReference type="NCBI Taxonomy" id="676789"/>
    <lineage>
        <taxon>Eukaryota</taxon>
        <taxon>Viridiplantae</taxon>
        <taxon>Prasinodermophyta</taxon>
        <taxon>Prasinodermophyceae</taxon>
        <taxon>Prasinodermales</taxon>
        <taxon>Prasinodermaceae</taxon>
        <taxon>Prasinoderma</taxon>
    </lineage>
</organism>
<dbReference type="InterPro" id="IPR029045">
    <property type="entry name" value="ClpP/crotonase-like_dom_sf"/>
</dbReference>
<dbReference type="GO" id="GO:0006574">
    <property type="term" value="P:L-valine catabolic process"/>
    <property type="evidence" value="ECO:0007669"/>
    <property type="project" value="UniProtKB-UniRule"/>
</dbReference>
<dbReference type="PANTHER" id="PTHR43176">
    <property type="entry name" value="3-HYDROXYISOBUTYRYL-COA HYDROLASE-RELATED"/>
    <property type="match status" value="1"/>
</dbReference>
<keyword evidence="3 4" id="KW-0378">Hydrolase</keyword>
<comment type="catalytic activity">
    <reaction evidence="1 4">
        <text>3-hydroxy-2-methylpropanoyl-CoA + H2O = 3-hydroxy-2-methylpropanoate + CoA + H(+)</text>
        <dbReference type="Rhea" id="RHEA:20888"/>
        <dbReference type="ChEBI" id="CHEBI:11805"/>
        <dbReference type="ChEBI" id="CHEBI:15377"/>
        <dbReference type="ChEBI" id="CHEBI:15378"/>
        <dbReference type="ChEBI" id="CHEBI:57287"/>
        <dbReference type="ChEBI" id="CHEBI:57340"/>
        <dbReference type="EC" id="3.1.2.4"/>
    </reaction>
</comment>
<evidence type="ECO:0000256" key="2">
    <source>
        <dbReference type="ARBA" id="ARBA00011915"/>
    </source>
</evidence>
<sequence>MGGGCGVSLHGAYRVATENTKLAMPECAIGLFPDVGGSWVLPRLSHNVGWYLGLTGVPINGAEALAVGAATHFVRSEDCARIDETIEHASSESLGDDHARRAMVGRAIDSLAVSPAEAGMEVKLDLEGIARCFGPGRSVEDTLKLLDVEDAAWAVSAAKRIRRGSPLSLRLTQAMLEAGARAASLQDCLTMEYRMVCRVVKEPDFKEGVRALLVDKDNKPTWMHASLADIPLADVERFFAPMERTESELFASVDDATPSKL</sequence>